<evidence type="ECO:0000256" key="5">
    <source>
        <dbReference type="ARBA" id="ARBA00022729"/>
    </source>
</evidence>
<keyword evidence="4" id="KW-0808">Transferase</keyword>
<accession>A0A8B8N7S6</accession>
<dbReference type="InterPro" id="IPR001245">
    <property type="entry name" value="Ser-Thr/Tyr_kinase_cat_dom"/>
</dbReference>
<dbReference type="InterPro" id="IPR036426">
    <property type="entry name" value="Bulb-type_lectin_dom_sf"/>
</dbReference>
<dbReference type="GO" id="GO:0005886">
    <property type="term" value="C:plasma membrane"/>
    <property type="evidence" value="ECO:0007669"/>
    <property type="project" value="UniProtKB-SubCell"/>
</dbReference>
<dbReference type="CDD" id="cd00028">
    <property type="entry name" value="B_lectin"/>
    <property type="match status" value="1"/>
</dbReference>
<feature type="domain" description="Bulb-type lectin" evidence="12">
    <location>
        <begin position="162"/>
        <end position="268"/>
    </location>
</feature>
<sequence>MRETKARRWIQNAVFDFNNIVAATDNFSMANKLGQGGFGPVYKGKLKDGKEVAVKRLFSSSGQGIEEFKNEIVLISKLRHRNLIRVIGCCIELEEKILVYVCLPNKSLDTFIFDMKRKAELDWSKQFCIIGVVARGLLYLHRDSCLRIILRDLKASNILLDKKFKPKISDFGLPRLFLIGRKVSARFLQPGNSSNRFLAISYHKILDKTIVWVANRDNPANDTSGVLRIGNEGKLVLVDRAERVLWLSNNMNTSSQSIVAQLLDSGKF</sequence>
<evidence type="ECO:0000313" key="13">
    <source>
        <dbReference type="Proteomes" id="UP000827889"/>
    </source>
</evidence>
<feature type="domain" description="Protein kinase" evidence="11">
    <location>
        <begin position="27"/>
        <end position="268"/>
    </location>
</feature>
<protein>
    <submittedName>
        <fullName evidence="14">G-type lectin S-receptor-like serine/threonine-protein kinase At1g11300</fullName>
    </submittedName>
</protein>
<keyword evidence="2" id="KW-1003">Cell membrane</keyword>
<dbReference type="Pfam" id="PF01453">
    <property type="entry name" value="B_lectin"/>
    <property type="match status" value="1"/>
</dbReference>
<evidence type="ECO:0000256" key="8">
    <source>
        <dbReference type="ARBA" id="ARBA00022840"/>
    </source>
</evidence>
<comment type="subcellular location">
    <subcellularLocation>
        <location evidence="1">Cell membrane</location>
        <topology evidence="1">Single-pass type I membrane protein</topology>
    </subcellularLocation>
</comment>
<dbReference type="AlphaFoldDB" id="A0A8B8N7S6"/>
<keyword evidence="9" id="KW-1015">Disulfide bond</keyword>
<keyword evidence="7" id="KW-0418">Kinase</keyword>
<dbReference type="SMART" id="SM00108">
    <property type="entry name" value="B_lectin"/>
    <property type="match status" value="1"/>
</dbReference>
<dbReference type="KEGG" id="rarg:115731964"/>
<keyword evidence="5" id="KW-0732">Signal</keyword>
<keyword evidence="8" id="KW-0067">ATP-binding</keyword>
<evidence type="ECO:0000256" key="6">
    <source>
        <dbReference type="ARBA" id="ARBA00022741"/>
    </source>
</evidence>
<dbReference type="GeneID" id="115731964"/>
<evidence type="ECO:0000259" key="12">
    <source>
        <dbReference type="PROSITE" id="PS50927"/>
    </source>
</evidence>
<dbReference type="SUPFAM" id="SSF56112">
    <property type="entry name" value="Protein kinase-like (PK-like)"/>
    <property type="match status" value="1"/>
</dbReference>
<dbReference type="InterPro" id="IPR001480">
    <property type="entry name" value="Bulb-type_lectin_dom"/>
</dbReference>
<keyword evidence="3" id="KW-0723">Serine/threonine-protein kinase</keyword>
<proteinExistence type="predicted"/>
<dbReference type="SUPFAM" id="SSF51110">
    <property type="entry name" value="alpha-D-mannose-specific plant lectins"/>
    <property type="match status" value="1"/>
</dbReference>
<dbReference type="InterPro" id="IPR011009">
    <property type="entry name" value="Kinase-like_dom_sf"/>
</dbReference>
<evidence type="ECO:0000256" key="2">
    <source>
        <dbReference type="ARBA" id="ARBA00022475"/>
    </source>
</evidence>
<keyword evidence="13" id="KW-1185">Reference proteome</keyword>
<evidence type="ECO:0000313" key="14">
    <source>
        <dbReference type="RefSeq" id="XP_030518488.2"/>
    </source>
</evidence>
<dbReference type="PANTHER" id="PTHR27002">
    <property type="entry name" value="RECEPTOR-LIKE SERINE/THREONINE-PROTEIN KINASE SD1-8"/>
    <property type="match status" value="1"/>
</dbReference>
<name>A0A8B8N7S6_9MYRT</name>
<dbReference type="PROSITE" id="PS50011">
    <property type="entry name" value="PROTEIN_KINASE_DOM"/>
    <property type="match status" value="1"/>
</dbReference>
<keyword evidence="10" id="KW-0325">Glycoprotein</keyword>
<dbReference type="PANTHER" id="PTHR27002:SF851">
    <property type="entry name" value="G-TYPE LECTIN S-RECEPTOR-LIKE SERINE_THREONINE-PROTEIN KINASE SD1-1"/>
    <property type="match status" value="1"/>
</dbReference>
<evidence type="ECO:0000256" key="3">
    <source>
        <dbReference type="ARBA" id="ARBA00022527"/>
    </source>
</evidence>
<evidence type="ECO:0000256" key="9">
    <source>
        <dbReference type="ARBA" id="ARBA00023157"/>
    </source>
</evidence>
<keyword evidence="2" id="KW-0472">Membrane</keyword>
<evidence type="ECO:0000256" key="4">
    <source>
        <dbReference type="ARBA" id="ARBA00022679"/>
    </source>
</evidence>
<dbReference type="PROSITE" id="PS50927">
    <property type="entry name" value="BULB_LECTIN"/>
    <property type="match status" value="1"/>
</dbReference>
<dbReference type="SMART" id="SM00220">
    <property type="entry name" value="S_TKc"/>
    <property type="match status" value="1"/>
</dbReference>
<evidence type="ECO:0000259" key="11">
    <source>
        <dbReference type="PROSITE" id="PS50011"/>
    </source>
</evidence>
<reference evidence="14" key="1">
    <citation type="submission" date="2025-08" db="UniProtKB">
        <authorList>
            <consortium name="RefSeq"/>
        </authorList>
    </citation>
    <scope>IDENTIFICATION</scope>
    <source>
        <tissue evidence="14">Leaf</tissue>
    </source>
</reference>
<evidence type="ECO:0000256" key="10">
    <source>
        <dbReference type="ARBA" id="ARBA00023180"/>
    </source>
</evidence>
<organism evidence="13 14">
    <name type="scientific">Rhodamnia argentea</name>
    <dbReference type="NCBI Taxonomy" id="178133"/>
    <lineage>
        <taxon>Eukaryota</taxon>
        <taxon>Viridiplantae</taxon>
        <taxon>Streptophyta</taxon>
        <taxon>Embryophyta</taxon>
        <taxon>Tracheophyta</taxon>
        <taxon>Spermatophyta</taxon>
        <taxon>Magnoliopsida</taxon>
        <taxon>eudicotyledons</taxon>
        <taxon>Gunneridae</taxon>
        <taxon>Pentapetalae</taxon>
        <taxon>rosids</taxon>
        <taxon>malvids</taxon>
        <taxon>Myrtales</taxon>
        <taxon>Myrtaceae</taxon>
        <taxon>Myrtoideae</taxon>
        <taxon>Myrteae</taxon>
        <taxon>Australasian group</taxon>
        <taxon>Rhodamnia</taxon>
    </lineage>
</organism>
<dbReference type="RefSeq" id="XP_030518488.2">
    <property type="nucleotide sequence ID" value="XM_030662628.2"/>
</dbReference>
<dbReference type="Proteomes" id="UP000827889">
    <property type="component" value="Chromosome 3"/>
</dbReference>
<dbReference type="GO" id="GO:0004674">
    <property type="term" value="F:protein serine/threonine kinase activity"/>
    <property type="evidence" value="ECO:0007669"/>
    <property type="project" value="UniProtKB-KW"/>
</dbReference>
<evidence type="ECO:0000256" key="1">
    <source>
        <dbReference type="ARBA" id="ARBA00004251"/>
    </source>
</evidence>
<evidence type="ECO:0000256" key="7">
    <source>
        <dbReference type="ARBA" id="ARBA00022777"/>
    </source>
</evidence>
<dbReference type="Gene3D" id="2.90.10.10">
    <property type="entry name" value="Bulb-type lectin domain"/>
    <property type="match status" value="1"/>
</dbReference>
<gene>
    <name evidence="14" type="primary">LOC115731964</name>
</gene>
<keyword evidence="6" id="KW-0547">Nucleotide-binding</keyword>
<dbReference type="Gene3D" id="3.30.200.20">
    <property type="entry name" value="Phosphorylase Kinase, domain 1"/>
    <property type="match status" value="1"/>
</dbReference>
<dbReference type="GO" id="GO:0005524">
    <property type="term" value="F:ATP binding"/>
    <property type="evidence" value="ECO:0007669"/>
    <property type="project" value="UniProtKB-KW"/>
</dbReference>
<dbReference type="Gene3D" id="1.10.510.10">
    <property type="entry name" value="Transferase(Phosphotransferase) domain 1"/>
    <property type="match status" value="1"/>
</dbReference>
<dbReference type="Pfam" id="PF07714">
    <property type="entry name" value="PK_Tyr_Ser-Thr"/>
    <property type="match status" value="1"/>
</dbReference>
<dbReference type="InterPro" id="IPR000719">
    <property type="entry name" value="Prot_kinase_dom"/>
</dbReference>